<evidence type="ECO:0000313" key="1">
    <source>
        <dbReference type="EMBL" id="KAG8188073.1"/>
    </source>
</evidence>
<accession>A0AAV6UWB2</accession>
<reference evidence="1 2" key="1">
    <citation type="journal article" date="2022" name="Nat. Ecol. Evol.">
        <title>A masculinizing supergene underlies an exaggerated male reproductive morph in a spider.</title>
        <authorList>
            <person name="Hendrickx F."/>
            <person name="De Corte Z."/>
            <person name="Sonet G."/>
            <person name="Van Belleghem S.M."/>
            <person name="Kostlbacher S."/>
            <person name="Vangestel C."/>
        </authorList>
    </citation>
    <scope>NUCLEOTIDE SEQUENCE [LARGE SCALE GENOMIC DNA]</scope>
    <source>
        <strain evidence="1">W744_W776</strain>
    </source>
</reference>
<proteinExistence type="predicted"/>
<evidence type="ECO:0000313" key="2">
    <source>
        <dbReference type="Proteomes" id="UP000827092"/>
    </source>
</evidence>
<organism evidence="1 2">
    <name type="scientific">Oedothorax gibbosus</name>
    <dbReference type="NCBI Taxonomy" id="931172"/>
    <lineage>
        <taxon>Eukaryota</taxon>
        <taxon>Metazoa</taxon>
        <taxon>Ecdysozoa</taxon>
        <taxon>Arthropoda</taxon>
        <taxon>Chelicerata</taxon>
        <taxon>Arachnida</taxon>
        <taxon>Araneae</taxon>
        <taxon>Araneomorphae</taxon>
        <taxon>Entelegynae</taxon>
        <taxon>Araneoidea</taxon>
        <taxon>Linyphiidae</taxon>
        <taxon>Erigoninae</taxon>
        <taxon>Oedothorax</taxon>
    </lineage>
</organism>
<comment type="caution">
    <text evidence="1">The sequence shown here is derived from an EMBL/GenBank/DDBJ whole genome shotgun (WGS) entry which is preliminary data.</text>
</comment>
<protein>
    <submittedName>
        <fullName evidence="1">Uncharacterized protein</fullName>
    </submittedName>
</protein>
<gene>
    <name evidence="1" type="ORF">JTE90_014312</name>
</gene>
<dbReference type="Proteomes" id="UP000827092">
    <property type="component" value="Unassembled WGS sequence"/>
</dbReference>
<sequence length="126" mass="14179">MNYILKPLLTQSASENDIDPYSQQTIDMNPDFPETSFPLRTYSRSSRRESSQMFWELEGECGGGMGDLMLRSRKGEVITRTWLAFENQAPQDFPDGIAAGLIGHVINWGGLRLSFGIGISSIQKRF</sequence>
<dbReference type="EMBL" id="JAFNEN010000250">
    <property type="protein sequence ID" value="KAG8188073.1"/>
    <property type="molecule type" value="Genomic_DNA"/>
</dbReference>
<dbReference type="AlphaFoldDB" id="A0AAV6UWB2"/>
<name>A0AAV6UWB2_9ARAC</name>
<keyword evidence="2" id="KW-1185">Reference proteome</keyword>